<dbReference type="GO" id="GO:0006310">
    <property type="term" value="P:DNA recombination"/>
    <property type="evidence" value="ECO:0007669"/>
    <property type="project" value="UniProtKB-KW"/>
</dbReference>
<reference evidence="6 7" key="1">
    <citation type="submission" date="2014-08" db="EMBL/GenBank/DDBJ databases">
        <title>Whole genome shotgun sequence of Sphingomonas paucimobilis NBRC 13935.</title>
        <authorList>
            <person name="Hosoyama A."/>
            <person name="Hashimoto M."/>
            <person name="Hosoyama Y."/>
            <person name="Noguchi M."/>
            <person name="Uohara A."/>
            <person name="Ohji S."/>
            <person name="Katano-Makiyama Y."/>
            <person name="Ichikawa N."/>
            <person name="Kimura A."/>
            <person name="Yamazoe A."/>
            <person name="Fujita N."/>
        </authorList>
    </citation>
    <scope>NUCLEOTIDE SEQUENCE [LARGE SCALE GENOMIC DNA]</scope>
    <source>
        <strain evidence="6 7">NBRC 13935</strain>
    </source>
</reference>
<name>A0A0C9NDD2_SPHPI</name>
<dbReference type="InterPro" id="IPR002104">
    <property type="entry name" value="Integrase_catalytic"/>
</dbReference>
<evidence type="ECO:0000256" key="2">
    <source>
        <dbReference type="ARBA" id="ARBA00022908"/>
    </source>
</evidence>
<dbReference type="PROSITE" id="PS51898">
    <property type="entry name" value="TYR_RECOMBINASE"/>
    <property type="match status" value="1"/>
</dbReference>
<evidence type="ECO:0000313" key="7">
    <source>
        <dbReference type="Proteomes" id="UP000032025"/>
    </source>
</evidence>
<dbReference type="EMBL" id="BBJS01000012">
    <property type="protein sequence ID" value="GAN12743.1"/>
    <property type="molecule type" value="Genomic_DNA"/>
</dbReference>
<dbReference type="PANTHER" id="PTHR30349">
    <property type="entry name" value="PHAGE INTEGRASE-RELATED"/>
    <property type="match status" value="1"/>
</dbReference>
<dbReference type="GO" id="GO:0003677">
    <property type="term" value="F:DNA binding"/>
    <property type="evidence" value="ECO:0007669"/>
    <property type="project" value="UniProtKB-KW"/>
</dbReference>
<evidence type="ECO:0000256" key="4">
    <source>
        <dbReference type="ARBA" id="ARBA00023172"/>
    </source>
</evidence>
<dbReference type="Proteomes" id="UP000032025">
    <property type="component" value="Unassembled WGS sequence"/>
</dbReference>
<dbReference type="InterPro" id="IPR050090">
    <property type="entry name" value="Tyrosine_recombinase_XerCD"/>
</dbReference>
<evidence type="ECO:0000256" key="3">
    <source>
        <dbReference type="ARBA" id="ARBA00023125"/>
    </source>
</evidence>
<dbReference type="Pfam" id="PF00589">
    <property type="entry name" value="Phage_integrase"/>
    <property type="match status" value="1"/>
</dbReference>
<dbReference type="SUPFAM" id="SSF56349">
    <property type="entry name" value="DNA breaking-rejoining enzymes"/>
    <property type="match status" value="1"/>
</dbReference>
<gene>
    <name evidence="6" type="ORF">SP6_12_01400</name>
</gene>
<comment type="caution">
    <text evidence="6">The sequence shown here is derived from an EMBL/GenBank/DDBJ whole genome shotgun (WGS) entry which is preliminary data.</text>
</comment>
<dbReference type="InterPro" id="IPR011010">
    <property type="entry name" value="DNA_brk_join_enz"/>
</dbReference>
<dbReference type="RefSeq" id="WP_007404466.1">
    <property type="nucleotide sequence ID" value="NZ_BBJS01000012.1"/>
</dbReference>
<evidence type="ECO:0000313" key="6">
    <source>
        <dbReference type="EMBL" id="GAN12743.1"/>
    </source>
</evidence>
<evidence type="ECO:0000256" key="1">
    <source>
        <dbReference type="ARBA" id="ARBA00008857"/>
    </source>
</evidence>
<feature type="domain" description="Tyr recombinase" evidence="5">
    <location>
        <begin position="164"/>
        <end position="341"/>
    </location>
</feature>
<dbReference type="Gene3D" id="1.10.150.130">
    <property type="match status" value="1"/>
</dbReference>
<keyword evidence="4" id="KW-0233">DNA recombination</keyword>
<keyword evidence="7" id="KW-1185">Reference proteome</keyword>
<sequence length="367" mass="40673">MRAPLKGVFKSVKKLANGSRATYYYLRGSGALNPLEGDEDQPFAPGTPAFMRSYYAAIDAPRRARTAGTLQSVIDAYEKSPQFTKLAPRTQRDYGTALLKISDKFGTHPLAVVEDPKIRIRFLEWRDEMAKSSPRQADAVLGVLRIVLEWGRDRGHLIHNHATRPKKVYRADRADKLWLPADIEALRAVASPEIRLAFELALGTGQRKGDLLALTWSSYDGQRIQLRQAKRKRFVDMPVTRSLKALLDAQPRTAATILTRNGKPWGSVNFDHRWRETVLQAGRNGLHFHDLRGTACTVLAQAGATPSEIAAMLGWTVSTVARMLDLYQAMTASLSDSAVAKLEARTTKLQKTVQNAAPASPNEGENS</sequence>
<dbReference type="InterPro" id="IPR013762">
    <property type="entry name" value="Integrase-like_cat_sf"/>
</dbReference>
<keyword evidence="3" id="KW-0238">DNA-binding</keyword>
<keyword evidence="2" id="KW-0229">DNA integration</keyword>
<dbReference type="GeneID" id="78525914"/>
<comment type="similarity">
    <text evidence="1">Belongs to the 'phage' integrase family.</text>
</comment>
<accession>A0A0C9NDD2</accession>
<dbReference type="PANTHER" id="PTHR30349:SF64">
    <property type="entry name" value="PROPHAGE INTEGRASE INTD-RELATED"/>
    <property type="match status" value="1"/>
</dbReference>
<organism evidence="6 7">
    <name type="scientific">Sphingomonas paucimobilis NBRC 13935</name>
    <dbReference type="NCBI Taxonomy" id="1219050"/>
    <lineage>
        <taxon>Bacteria</taxon>
        <taxon>Pseudomonadati</taxon>
        <taxon>Pseudomonadota</taxon>
        <taxon>Alphaproteobacteria</taxon>
        <taxon>Sphingomonadales</taxon>
        <taxon>Sphingomonadaceae</taxon>
        <taxon>Sphingomonas</taxon>
    </lineage>
</organism>
<dbReference type="InterPro" id="IPR010998">
    <property type="entry name" value="Integrase_recombinase_N"/>
</dbReference>
<evidence type="ECO:0000259" key="5">
    <source>
        <dbReference type="PROSITE" id="PS51898"/>
    </source>
</evidence>
<dbReference type="AlphaFoldDB" id="A0A0C9NDD2"/>
<protein>
    <submittedName>
        <fullName evidence="6">DNA, contig: SP612</fullName>
    </submittedName>
</protein>
<proteinExistence type="inferred from homology"/>
<dbReference type="GO" id="GO:0015074">
    <property type="term" value="P:DNA integration"/>
    <property type="evidence" value="ECO:0007669"/>
    <property type="project" value="UniProtKB-KW"/>
</dbReference>
<dbReference type="Gene3D" id="1.10.443.10">
    <property type="entry name" value="Intergrase catalytic core"/>
    <property type="match status" value="1"/>
</dbReference>